<evidence type="ECO:0000259" key="1">
    <source>
        <dbReference type="PROSITE" id="PS50181"/>
    </source>
</evidence>
<organism evidence="2 3">
    <name type="scientific">Arthrobotrys musiformis</name>
    <dbReference type="NCBI Taxonomy" id="47236"/>
    <lineage>
        <taxon>Eukaryota</taxon>
        <taxon>Fungi</taxon>
        <taxon>Dikarya</taxon>
        <taxon>Ascomycota</taxon>
        <taxon>Pezizomycotina</taxon>
        <taxon>Orbiliomycetes</taxon>
        <taxon>Orbiliales</taxon>
        <taxon>Orbiliaceae</taxon>
        <taxon>Arthrobotrys</taxon>
    </lineage>
</organism>
<dbReference type="EMBL" id="JAVHJL010000011">
    <property type="protein sequence ID" value="KAK6496122.1"/>
    <property type="molecule type" value="Genomic_DNA"/>
</dbReference>
<feature type="domain" description="F-box" evidence="1">
    <location>
        <begin position="1"/>
        <end position="50"/>
    </location>
</feature>
<sequence>MVLITEIPTELIHLVAKELRNQDLRSLRRTCQNLNAKLRELHLDSIYRTQRIFMVPVYLENFIKFSKSRSAQTTRARARELNICFQMPYLSPVPLEYRSDPGVASLSVAGLQHVRDVEKMCGSRQHIELLKTIFSIFKNVRTLSFENSPKKGPSYLELSFLYPSLGLKRGVKPSSIVQSLHMGWMYLSAQGRGVENWIWSDTLESMASTGLGGITAIGFRNNYGMQGINISQFDKVSADTLLVLKSGLPNLRRLELYVNFNNCNDNPCTGFGQWLESIGHQLEDLSLSNTGNVFWARPHQTLYLPTAVGLPKLRRLRVELMTLDVINLQDSLRNSLGLEVLRISGCWFHGISTGQLSAFQLLKFACENLRNLRKFELQLLHDYLGFGSVAGGNPEPSSMLLEVDGYWGSDGACTARVTRSSDSGVAILDDISSEIRRRPELSDDERAEAFWKSVLGSDYLLESSDESERSS</sequence>
<dbReference type="Gene3D" id="3.80.10.10">
    <property type="entry name" value="Ribonuclease Inhibitor"/>
    <property type="match status" value="1"/>
</dbReference>
<comment type="caution">
    <text evidence="2">The sequence shown here is derived from an EMBL/GenBank/DDBJ whole genome shotgun (WGS) entry which is preliminary data.</text>
</comment>
<proteinExistence type="predicted"/>
<reference evidence="2 3" key="1">
    <citation type="submission" date="2023-08" db="EMBL/GenBank/DDBJ databases">
        <authorList>
            <person name="Palmer J.M."/>
        </authorList>
    </citation>
    <scope>NUCLEOTIDE SEQUENCE [LARGE SCALE GENOMIC DNA]</scope>
    <source>
        <strain evidence="2 3">TWF481</strain>
    </source>
</reference>
<protein>
    <recommendedName>
        <fullName evidence="1">F-box domain-containing protein</fullName>
    </recommendedName>
</protein>
<dbReference type="AlphaFoldDB" id="A0AAV9VSC0"/>
<evidence type="ECO:0000313" key="2">
    <source>
        <dbReference type="EMBL" id="KAK6496122.1"/>
    </source>
</evidence>
<evidence type="ECO:0000313" key="3">
    <source>
        <dbReference type="Proteomes" id="UP001370758"/>
    </source>
</evidence>
<gene>
    <name evidence="2" type="ORF">TWF481_002145</name>
</gene>
<dbReference type="InterPro" id="IPR001810">
    <property type="entry name" value="F-box_dom"/>
</dbReference>
<dbReference type="SUPFAM" id="SSF52047">
    <property type="entry name" value="RNI-like"/>
    <property type="match status" value="1"/>
</dbReference>
<keyword evidence="3" id="KW-1185">Reference proteome</keyword>
<dbReference type="PROSITE" id="PS50181">
    <property type="entry name" value="FBOX"/>
    <property type="match status" value="1"/>
</dbReference>
<accession>A0AAV9VSC0</accession>
<name>A0AAV9VSC0_9PEZI</name>
<dbReference type="InterPro" id="IPR032675">
    <property type="entry name" value="LRR_dom_sf"/>
</dbReference>
<dbReference type="Proteomes" id="UP001370758">
    <property type="component" value="Unassembled WGS sequence"/>
</dbReference>